<proteinExistence type="predicted"/>
<dbReference type="PROSITE" id="PS51707">
    <property type="entry name" value="CYTH"/>
    <property type="match status" value="1"/>
</dbReference>
<evidence type="ECO:0000313" key="2">
    <source>
        <dbReference type="EMBL" id="NEZ47078.1"/>
    </source>
</evidence>
<dbReference type="InterPro" id="IPR033469">
    <property type="entry name" value="CYTH-like_dom_sf"/>
</dbReference>
<dbReference type="Pfam" id="PF01928">
    <property type="entry name" value="CYTH"/>
    <property type="match status" value="1"/>
</dbReference>
<feature type="domain" description="CYTH" evidence="1">
    <location>
        <begin position="1"/>
        <end position="175"/>
    </location>
</feature>
<evidence type="ECO:0000313" key="3">
    <source>
        <dbReference type="Proteomes" id="UP000473885"/>
    </source>
</evidence>
<dbReference type="PANTHER" id="PTHR21028">
    <property type="entry name" value="SI:CH211-156B7.4"/>
    <property type="match status" value="1"/>
</dbReference>
<dbReference type="PANTHER" id="PTHR21028:SF2">
    <property type="entry name" value="CYTH DOMAIN-CONTAINING PROTEIN"/>
    <property type="match status" value="1"/>
</dbReference>
<dbReference type="CDD" id="cd07890">
    <property type="entry name" value="CYTH-like_AC_IV-like"/>
    <property type="match status" value="1"/>
</dbReference>
<dbReference type="RefSeq" id="WP_050608283.1">
    <property type="nucleotide sequence ID" value="NZ_CABKUB010000006.1"/>
</dbReference>
<dbReference type="Gene3D" id="2.40.320.10">
    <property type="entry name" value="Hypothetical Protein Pfu-838710-001"/>
    <property type="match status" value="1"/>
</dbReference>
<accession>A0A6M0RD01</accession>
<dbReference type="EMBL" id="SXDP01000005">
    <property type="protein sequence ID" value="NEZ47078.1"/>
    <property type="molecule type" value="Genomic_DNA"/>
</dbReference>
<dbReference type="AlphaFoldDB" id="A0A6M0RD01"/>
<sequence>MKELETRIIDINIDEIRYKLVQIGAKKVKQENQINNIYDFPDNRLIKNKGYARIRYIKDLINNKEIYYMTVKKLLSQNKFKVMDENEIKISNLNEGKNIFSALGLNLVQCIKKYRESYKYKNTLIEIDINDPSFCPFPYIELETNNEDELKEVVELLGYTINDTTSKTIYEILKIKSGE</sequence>
<protein>
    <submittedName>
        <fullName evidence="2">CYTH domain-containing protein</fullName>
    </submittedName>
</protein>
<reference evidence="2 3" key="1">
    <citation type="submission" date="2019-04" db="EMBL/GenBank/DDBJ databases">
        <title>Genome sequencing of Clostridium botulinum Groups I-IV and Clostridium butyricum.</title>
        <authorList>
            <person name="Brunt J."/>
            <person name="Van Vliet A.H.M."/>
            <person name="Stringer S.C."/>
            <person name="Carter A.T."/>
            <person name="Peck M.W."/>
        </authorList>
    </citation>
    <scope>NUCLEOTIDE SEQUENCE [LARGE SCALE GENOMIC DNA]</scope>
    <source>
        <strain evidence="2 3">IFR 18/094</strain>
    </source>
</reference>
<dbReference type="Proteomes" id="UP000473885">
    <property type="component" value="Unassembled WGS sequence"/>
</dbReference>
<dbReference type="InterPro" id="IPR023577">
    <property type="entry name" value="CYTH_domain"/>
</dbReference>
<name>A0A6M0RD01_9CLOT</name>
<evidence type="ECO:0000259" key="1">
    <source>
        <dbReference type="PROSITE" id="PS51707"/>
    </source>
</evidence>
<gene>
    <name evidence="2" type="ORF">FDF74_07630</name>
</gene>
<dbReference type="SUPFAM" id="SSF55154">
    <property type="entry name" value="CYTH-like phosphatases"/>
    <property type="match status" value="1"/>
</dbReference>
<organism evidence="2 3">
    <name type="scientific">Clostridium niameyense</name>
    <dbReference type="NCBI Taxonomy" id="1622073"/>
    <lineage>
        <taxon>Bacteria</taxon>
        <taxon>Bacillati</taxon>
        <taxon>Bacillota</taxon>
        <taxon>Clostridia</taxon>
        <taxon>Eubacteriales</taxon>
        <taxon>Clostridiaceae</taxon>
        <taxon>Clostridium</taxon>
    </lineage>
</organism>
<dbReference type="InterPro" id="IPR008173">
    <property type="entry name" value="Adenylyl_cyclase_CyaB"/>
</dbReference>
<dbReference type="SMART" id="SM01118">
    <property type="entry name" value="CYTH"/>
    <property type="match status" value="1"/>
</dbReference>
<dbReference type="OrthoDB" id="1953701at2"/>
<keyword evidence="3" id="KW-1185">Reference proteome</keyword>
<comment type="caution">
    <text evidence="2">The sequence shown here is derived from an EMBL/GenBank/DDBJ whole genome shotgun (WGS) entry which is preliminary data.</text>
</comment>